<dbReference type="PANTHER" id="PTHR33406">
    <property type="entry name" value="MEMBRANE PROTEIN MJ1562-RELATED"/>
    <property type="match status" value="1"/>
</dbReference>
<name>A0A7X4YNV3_9BACL</name>
<feature type="transmembrane region" description="Helical" evidence="7">
    <location>
        <begin position="21"/>
        <end position="39"/>
    </location>
</feature>
<feature type="transmembrane region" description="Helical" evidence="7">
    <location>
        <begin position="258"/>
        <end position="278"/>
    </location>
</feature>
<dbReference type="Proteomes" id="UP000558113">
    <property type="component" value="Unassembled WGS sequence"/>
</dbReference>
<evidence type="ECO:0000256" key="1">
    <source>
        <dbReference type="ARBA" id="ARBA00004651"/>
    </source>
</evidence>
<dbReference type="InterPro" id="IPR050545">
    <property type="entry name" value="Mycobact_MmpL"/>
</dbReference>
<evidence type="ECO:0000256" key="6">
    <source>
        <dbReference type="ARBA" id="ARBA00023136"/>
    </source>
</evidence>
<proteinExistence type="inferred from homology"/>
<comment type="caution">
    <text evidence="9">The sequence shown here is derived from an EMBL/GenBank/DDBJ whole genome shotgun (WGS) entry which is preliminary data.</text>
</comment>
<feature type="transmembrane region" description="Helical" evidence="7">
    <location>
        <begin position="592"/>
        <end position="616"/>
    </location>
</feature>
<keyword evidence="10" id="KW-1185">Reference proteome</keyword>
<feature type="transmembrane region" description="Helical" evidence="7">
    <location>
        <begin position="299"/>
        <end position="323"/>
    </location>
</feature>
<feature type="transmembrane region" description="Helical" evidence="7">
    <location>
        <begin position="335"/>
        <end position="358"/>
    </location>
</feature>
<evidence type="ECO:0000313" key="9">
    <source>
        <dbReference type="EMBL" id="NBC69760.1"/>
    </source>
</evidence>
<sequence length="752" mass="81482">MKWLDRITLAIGGPKGRWLTLVLWIVAVAALNMLLPSSGDQKNDTLGNFGNDKPSVQAEQLIKEQFPADDGVPALLTWYRASGLSDTDLQGIQQLAKQITDDPLPYQLSAVPLHKMPLPVLKQQLSKDGTTFVQPILFDKSAGSDQLKEGLDELQKQTDTVFAGRHPFQAKLSGSSELAVRATGPVGISVDATGLFKDADVSLLIATVSLVLLFLLLIYRSPVLALIPLLAVGFAYGAVTPLLGWMADHGWIAFDSQALSIMTVLLFGAGTDYCLFLISRFRSELQEERHPLAALKRAFGGSAGAIAMSGLTVVFSLLVLLLAEFGSFRRFAVPFSLAILIMMIASLTLVPAFLGLFGRASFFPFIPRTREMEAERARRKGKPVPSSKNNAATRETWGDRIGGLVVRRPKSIAVLTSAVLIVCVLFATQIKYTFDTLSSFPEDMGSREGFALIGDHFNPGELAPVQVVVQTDGHQDDVQSALAGLPFVQSVSVAREGTKDPGFHSYEVELADNPYANEAVDHLPDIRHTAEEALTAAGIDHAPDKVWIAGQTAEQYDTRHTTARDARLVIPAIIVLIALLLLLYLRSIVAMLYLVATVLLSYYSALGLGWIVLHYVFGADAIQGLIPLYAFVFIVALGEDYNIFMISGIWRKARSMPLRQAVKEGVSQTGSVITSAGLILAGTFAVLATLPIQVLVQFGTVTAIGVLLDTFVVRPFLVPALTVLCGRYSFWPSAPQVETKPQAVTEQAGTRH</sequence>
<evidence type="ECO:0000256" key="5">
    <source>
        <dbReference type="ARBA" id="ARBA00022989"/>
    </source>
</evidence>
<feature type="transmembrane region" description="Helical" evidence="7">
    <location>
        <begin position="671"/>
        <end position="692"/>
    </location>
</feature>
<feature type="domain" description="SSD" evidence="8">
    <location>
        <begin position="261"/>
        <end position="356"/>
    </location>
</feature>
<feature type="transmembrane region" description="Helical" evidence="7">
    <location>
        <begin position="226"/>
        <end position="246"/>
    </location>
</feature>
<feature type="transmembrane region" description="Helical" evidence="7">
    <location>
        <begin position="412"/>
        <end position="434"/>
    </location>
</feature>
<keyword evidence="6 7" id="KW-0472">Membrane</keyword>
<dbReference type="InterPro" id="IPR004869">
    <property type="entry name" value="MMPL_dom"/>
</dbReference>
<dbReference type="Pfam" id="PF03176">
    <property type="entry name" value="MMPL"/>
    <property type="match status" value="2"/>
</dbReference>
<comment type="similarity">
    <text evidence="2">Belongs to the resistance-nodulation-cell division (RND) (TC 2.A.6) family. MmpL subfamily.</text>
</comment>
<evidence type="ECO:0000256" key="2">
    <source>
        <dbReference type="ARBA" id="ARBA00010157"/>
    </source>
</evidence>
<dbReference type="InterPro" id="IPR000731">
    <property type="entry name" value="SSD"/>
</dbReference>
<gene>
    <name evidence="9" type="ORF">GT003_12215</name>
</gene>
<evidence type="ECO:0000256" key="7">
    <source>
        <dbReference type="SAM" id="Phobius"/>
    </source>
</evidence>
<feature type="transmembrane region" description="Helical" evidence="7">
    <location>
        <begin position="201"/>
        <end position="219"/>
    </location>
</feature>
<dbReference type="OrthoDB" id="2365435at2"/>
<keyword evidence="3" id="KW-1003">Cell membrane</keyword>
<keyword evidence="4 7" id="KW-0812">Transmembrane</keyword>
<comment type="subcellular location">
    <subcellularLocation>
        <location evidence="1">Cell membrane</location>
        <topology evidence="1">Multi-pass membrane protein</topology>
    </subcellularLocation>
</comment>
<protein>
    <submittedName>
        <fullName evidence="9">MMPL family transporter</fullName>
    </submittedName>
</protein>
<dbReference type="GO" id="GO:0005886">
    <property type="term" value="C:plasma membrane"/>
    <property type="evidence" value="ECO:0007669"/>
    <property type="project" value="UniProtKB-SubCell"/>
</dbReference>
<feature type="transmembrane region" description="Helical" evidence="7">
    <location>
        <begin position="628"/>
        <end position="650"/>
    </location>
</feature>
<dbReference type="PROSITE" id="PS50156">
    <property type="entry name" value="SSD"/>
    <property type="match status" value="2"/>
</dbReference>
<feature type="transmembrane region" description="Helical" evidence="7">
    <location>
        <begin position="698"/>
        <end position="717"/>
    </location>
</feature>
<feature type="transmembrane region" description="Helical" evidence="7">
    <location>
        <begin position="568"/>
        <end position="585"/>
    </location>
</feature>
<keyword evidence="5 7" id="KW-1133">Transmembrane helix</keyword>
<dbReference type="PANTHER" id="PTHR33406:SF6">
    <property type="entry name" value="MEMBRANE PROTEIN YDGH-RELATED"/>
    <property type="match status" value="1"/>
</dbReference>
<dbReference type="Gene3D" id="1.20.1640.10">
    <property type="entry name" value="Multidrug efflux transporter AcrB transmembrane domain"/>
    <property type="match status" value="2"/>
</dbReference>
<feature type="domain" description="SSD" evidence="8">
    <location>
        <begin position="595"/>
        <end position="723"/>
    </location>
</feature>
<reference evidence="9 10" key="1">
    <citation type="submission" date="2020-01" db="EMBL/GenBank/DDBJ databases">
        <title>Paenibacillus soybeanensis sp. nov. isolated from the nodules of soybean (Glycine max(L.) Merr).</title>
        <authorList>
            <person name="Wang H."/>
        </authorList>
    </citation>
    <scope>NUCLEOTIDE SEQUENCE [LARGE SCALE GENOMIC DNA]</scope>
    <source>
        <strain evidence="9 10">DSM 23054</strain>
    </source>
</reference>
<evidence type="ECO:0000259" key="8">
    <source>
        <dbReference type="PROSITE" id="PS50156"/>
    </source>
</evidence>
<evidence type="ECO:0000313" key="10">
    <source>
        <dbReference type="Proteomes" id="UP000558113"/>
    </source>
</evidence>
<dbReference type="SUPFAM" id="SSF82866">
    <property type="entry name" value="Multidrug efflux transporter AcrB transmembrane domain"/>
    <property type="match status" value="2"/>
</dbReference>
<dbReference type="RefSeq" id="WP_161697928.1">
    <property type="nucleotide sequence ID" value="NZ_JAAAMU010000005.1"/>
</dbReference>
<dbReference type="EMBL" id="JAAAMU010000005">
    <property type="protein sequence ID" value="NBC69760.1"/>
    <property type="molecule type" value="Genomic_DNA"/>
</dbReference>
<evidence type="ECO:0000256" key="3">
    <source>
        <dbReference type="ARBA" id="ARBA00022475"/>
    </source>
</evidence>
<dbReference type="AlphaFoldDB" id="A0A7X4YNV3"/>
<accession>A0A7X4YNV3</accession>
<evidence type="ECO:0000256" key="4">
    <source>
        <dbReference type="ARBA" id="ARBA00022692"/>
    </source>
</evidence>
<organism evidence="9 10">
    <name type="scientific">Paenibacillus sacheonensis</name>
    <dbReference type="NCBI Taxonomy" id="742054"/>
    <lineage>
        <taxon>Bacteria</taxon>
        <taxon>Bacillati</taxon>
        <taxon>Bacillota</taxon>
        <taxon>Bacilli</taxon>
        <taxon>Bacillales</taxon>
        <taxon>Paenibacillaceae</taxon>
        <taxon>Paenibacillus</taxon>
    </lineage>
</organism>